<feature type="transmembrane region" description="Helical" evidence="9">
    <location>
        <begin position="211"/>
        <end position="234"/>
    </location>
</feature>
<evidence type="ECO:0000313" key="11">
    <source>
        <dbReference type="EMBL" id="NEI73522.1"/>
    </source>
</evidence>
<dbReference type="Gene3D" id="1.10.3720.10">
    <property type="entry name" value="MetI-like"/>
    <property type="match status" value="1"/>
</dbReference>
<dbReference type="GO" id="GO:0006865">
    <property type="term" value="P:amino acid transport"/>
    <property type="evidence" value="ECO:0007669"/>
    <property type="project" value="UniProtKB-KW"/>
</dbReference>
<evidence type="ECO:0000256" key="2">
    <source>
        <dbReference type="ARBA" id="ARBA00010072"/>
    </source>
</evidence>
<keyword evidence="7 9" id="KW-1133">Transmembrane helix</keyword>
<feature type="transmembrane region" description="Helical" evidence="9">
    <location>
        <begin position="33"/>
        <end position="53"/>
    </location>
</feature>
<dbReference type="AlphaFoldDB" id="A0A6L9UGQ9"/>
<keyword evidence="6" id="KW-0029">Amino-acid transport</keyword>
<evidence type="ECO:0000256" key="3">
    <source>
        <dbReference type="ARBA" id="ARBA00022448"/>
    </source>
</evidence>
<evidence type="ECO:0000256" key="8">
    <source>
        <dbReference type="ARBA" id="ARBA00023136"/>
    </source>
</evidence>
<dbReference type="PANTHER" id="PTHR30614:SF0">
    <property type="entry name" value="L-CYSTINE TRANSPORT SYSTEM PERMEASE PROTEIN TCYL"/>
    <property type="match status" value="1"/>
</dbReference>
<dbReference type="EMBL" id="WUEY01000019">
    <property type="protein sequence ID" value="NEI73522.1"/>
    <property type="molecule type" value="Genomic_DNA"/>
</dbReference>
<dbReference type="PROSITE" id="PS50928">
    <property type="entry name" value="ABC_TM1"/>
    <property type="match status" value="1"/>
</dbReference>
<gene>
    <name evidence="11" type="ORF">GR212_28615</name>
</gene>
<dbReference type="InterPro" id="IPR000515">
    <property type="entry name" value="MetI-like"/>
</dbReference>
<evidence type="ECO:0000256" key="7">
    <source>
        <dbReference type="ARBA" id="ARBA00022989"/>
    </source>
</evidence>
<comment type="similarity">
    <text evidence="2">Belongs to the binding-protein-dependent transport system permease family. HisMQ subfamily.</text>
</comment>
<dbReference type="SUPFAM" id="SSF161098">
    <property type="entry name" value="MetI-like"/>
    <property type="match status" value="1"/>
</dbReference>
<name>A0A6L9UGQ9_9HYPH</name>
<evidence type="ECO:0000259" key="10">
    <source>
        <dbReference type="PROSITE" id="PS50928"/>
    </source>
</evidence>
<comment type="subcellular location">
    <subcellularLocation>
        <location evidence="1">Cell inner membrane</location>
        <topology evidence="1">Multi-pass membrane protein</topology>
    </subcellularLocation>
    <subcellularLocation>
        <location evidence="9">Cell membrane</location>
        <topology evidence="9">Multi-pass membrane protein</topology>
    </subcellularLocation>
</comment>
<evidence type="ECO:0000256" key="5">
    <source>
        <dbReference type="ARBA" id="ARBA00022692"/>
    </source>
</evidence>
<dbReference type="GO" id="GO:0022857">
    <property type="term" value="F:transmembrane transporter activity"/>
    <property type="evidence" value="ECO:0007669"/>
    <property type="project" value="InterPro"/>
</dbReference>
<proteinExistence type="inferred from homology"/>
<protein>
    <submittedName>
        <fullName evidence="11">ABC transporter permease subunit</fullName>
    </submittedName>
</protein>
<organism evidence="11 12">
    <name type="scientific">Rhizobium lusitanum</name>
    <dbReference type="NCBI Taxonomy" id="293958"/>
    <lineage>
        <taxon>Bacteria</taxon>
        <taxon>Pseudomonadati</taxon>
        <taxon>Pseudomonadota</taxon>
        <taxon>Alphaproteobacteria</taxon>
        <taxon>Hyphomicrobiales</taxon>
        <taxon>Rhizobiaceae</taxon>
        <taxon>Rhizobium/Agrobacterium group</taxon>
        <taxon>Rhizobium</taxon>
    </lineage>
</organism>
<feature type="domain" description="ABC transmembrane type-1" evidence="10">
    <location>
        <begin position="73"/>
        <end position="274"/>
    </location>
</feature>
<accession>A0A6L9UGQ9</accession>
<evidence type="ECO:0000256" key="6">
    <source>
        <dbReference type="ARBA" id="ARBA00022970"/>
    </source>
</evidence>
<dbReference type="InterPro" id="IPR010065">
    <property type="entry name" value="AA_ABC_transptr_permease_3TM"/>
</dbReference>
<dbReference type="RefSeq" id="WP_163991929.1">
    <property type="nucleotide sequence ID" value="NZ_WUEY01000019.1"/>
</dbReference>
<dbReference type="CDD" id="cd06261">
    <property type="entry name" value="TM_PBP2"/>
    <property type="match status" value="1"/>
</dbReference>
<dbReference type="Proteomes" id="UP000483035">
    <property type="component" value="Unassembled WGS sequence"/>
</dbReference>
<feature type="transmembrane region" description="Helical" evidence="9">
    <location>
        <begin position="246"/>
        <end position="265"/>
    </location>
</feature>
<keyword evidence="3 9" id="KW-0813">Transport</keyword>
<evidence type="ECO:0000256" key="1">
    <source>
        <dbReference type="ARBA" id="ARBA00004429"/>
    </source>
</evidence>
<evidence type="ECO:0000256" key="9">
    <source>
        <dbReference type="RuleBase" id="RU363032"/>
    </source>
</evidence>
<dbReference type="NCBIfam" id="TIGR01726">
    <property type="entry name" value="HEQRo_perm_3TM"/>
    <property type="match status" value="1"/>
</dbReference>
<keyword evidence="4" id="KW-1003">Cell membrane</keyword>
<keyword evidence="8 9" id="KW-0472">Membrane</keyword>
<dbReference type="InterPro" id="IPR035906">
    <property type="entry name" value="MetI-like_sf"/>
</dbReference>
<dbReference type="InterPro" id="IPR043429">
    <property type="entry name" value="ArtM/GltK/GlnP/TcyL/YhdX-like"/>
</dbReference>
<keyword evidence="5 9" id="KW-0812">Transmembrane</keyword>
<evidence type="ECO:0000313" key="12">
    <source>
        <dbReference type="Proteomes" id="UP000483035"/>
    </source>
</evidence>
<reference evidence="11 12" key="1">
    <citation type="submission" date="2019-12" db="EMBL/GenBank/DDBJ databases">
        <title>Rhizobium genotypes associated with high levels of biological nitrogen fixation by grain legumes in a temperate-maritime cropping system.</title>
        <authorList>
            <person name="Maluk M."/>
            <person name="Francesc Ferrando Molina F."/>
            <person name="Lopez Del Egido L."/>
            <person name="Lafos M."/>
            <person name="Langarica-Fuentes A."/>
            <person name="Gebre Yohannes G."/>
            <person name="Young M.W."/>
            <person name="Martin P."/>
            <person name="Gantlett R."/>
            <person name="Kenicer G."/>
            <person name="Hawes C."/>
            <person name="Begg G.S."/>
            <person name="Quilliam R.S."/>
            <person name="Squire G.R."/>
            <person name="Poole P.S."/>
            <person name="Young P.W."/>
            <person name="Iannetta P.M."/>
            <person name="James E.K."/>
        </authorList>
    </citation>
    <scope>NUCLEOTIDE SEQUENCE [LARGE SCALE GENOMIC DNA]</scope>
    <source>
        <strain evidence="11 12">JHI1118</strain>
    </source>
</reference>
<feature type="transmembrane region" description="Helical" evidence="9">
    <location>
        <begin position="109"/>
        <end position="135"/>
    </location>
</feature>
<dbReference type="PANTHER" id="PTHR30614">
    <property type="entry name" value="MEMBRANE COMPONENT OF AMINO ACID ABC TRANSPORTER"/>
    <property type="match status" value="1"/>
</dbReference>
<dbReference type="Pfam" id="PF00528">
    <property type="entry name" value="BPD_transp_1"/>
    <property type="match status" value="1"/>
</dbReference>
<comment type="caution">
    <text evidence="11">The sequence shown here is derived from an EMBL/GenBank/DDBJ whole genome shotgun (WGS) entry which is preliminary data.</text>
</comment>
<sequence length="308" mass="33747">MSQSDPKPTATLSLADLPGPEVTVRRLRHPGRWVSGGLVLILLIVIGHAFAVGQIQWTVVGQFLTAGVIVTGFGWTLLISACALVLGVFLGFAFGIMRLSENPILRFASWLYVWIFRGTPVLLQLLIWFNIALVFPRLHIPGLVDARMVDVVTPFVAAVLGLGVNEGSYLTEVVRGGIASVDRGQKEAAHTLGMTPSQTMRRIILPQTLRLILPVLGNSAIGMLKFSSLAATIAMGEMLNAAQRIYFINGAVIELLFVCAIWYLAGTTVLSICQYYLERHFGRDAANATTERRWFSGWARRPVTTREA</sequence>
<evidence type="ECO:0000256" key="4">
    <source>
        <dbReference type="ARBA" id="ARBA00022475"/>
    </source>
</evidence>
<feature type="transmembrane region" description="Helical" evidence="9">
    <location>
        <begin position="73"/>
        <end position="97"/>
    </location>
</feature>
<dbReference type="GO" id="GO:0043190">
    <property type="term" value="C:ATP-binding cassette (ABC) transporter complex"/>
    <property type="evidence" value="ECO:0007669"/>
    <property type="project" value="InterPro"/>
</dbReference>